<dbReference type="KEGG" id="sclf:BB341_19965"/>
<dbReference type="AlphaFoldDB" id="B5GQI1"/>
<dbReference type="GeneID" id="93731733"/>
<keyword evidence="1" id="KW-0472">Membrane</keyword>
<feature type="transmembrane region" description="Helical" evidence="1">
    <location>
        <begin position="154"/>
        <end position="170"/>
    </location>
</feature>
<protein>
    <submittedName>
        <fullName evidence="2">ABC transport system transmembrane protein</fullName>
    </submittedName>
</protein>
<feature type="transmembrane region" description="Helical" evidence="1">
    <location>
        <begin position="177"/>
        <end position="198"/>
    </location>
</feature>
<proteinExistence type="predicted"/>
<feature type="transmembrane region" description="Helical" evidence="1">
    <location>
        <begin position="231"/>
        <end position="248"/>
    </location>
</feature>
<gene>
    <name evidence="2" type="ORF">SCLAV_1663</name>
</gene>
<accession>B5GQI1</accession>
<keyword evidence="1" id="KW-1133">Transmembrane helix</keyword>
<name>B5GQI1_STRCL</name>
<feature type="transmembrane region" description="Helical" evidence="1">
    <location>
        <begin position="33"/>
        <end position="52"/>
    </location>
</feature>
<dbReference type="OrthoDB" id="3665898at2"/>
<keyword evidence="3" id="KW-1185">Reference proteome</keyword>
<feature type="transmembrane region" description="Helical" evidence="1">
    <location>
        <begin position="72"/>
        <end position="95"/>
    </location>
</feature>
<dbReference type="Proteomes" id="UP000002357">
    <property type="component" value="Chromosome"/>
</dbReference>
<keyword evidence="1 2" id="KW-0812">Transmembrane</keyword>
<dbReference type="EMBL" id="CM000913">
    <property type="protein sequence ID" value="EFG06738.1"/>
    <property type="molecule type" value="Genomic_DNA"/>
</dbReference>
<dbReference type="eggNOG" id="ENOG5033SX9">
    <property type="taxonomic scope" value="Bacteria"/>
</dbReference>
<dbReference type="RefSeq" id="WP_003954033.1">
    <property type="nucleotide sequence ID" value="NZ_CM000913.1"/>
</dbReference>
<evidence type="ECO:0000313" key="2">
    <source>
        <dbReference type="EMBL" id="EFG06738.1"/>
    </source>
</evidence>
<sequence length="528" mass="54978">MSAIRQEAPPASAHRATGSRPVRSLAVVEASRLIRHPLVLGTMALCCVLWIYQTAVTHDTAFPVLHDQDRYLQTQLLILAAGVFLGTHIAVLRSARDETEPWFALMVLTPWQRTAAHLLAVLPVAGLAALLVTVRIVWLALLPGAIGSPSPAELATSPAVVLLAGTLAVLTGTLVRAVAAGPLILGVAAIATVAGGIADSSSWRWLLPTAEEDDMRTALPAHLLDRPAGPHLVYVLLLVAVCAVGALLRAGMASAAVRTAGVLALVGAVSVGALQLQHARDGAAEAQALDSPSRQQRCAEEGGVRYCAYPDFTDRREQWAPVARAILAPLPVEARNARYVVRQHISPDTGPLVVLDVAGMLRKWALDDRRAGTPGAVVVGTHWGDHSDQGSDATAGFATEFAHRAVAGEGAALDAASPSGTVRACGARAVVSVWLAGQAAPMTERALRSVLGRSGGDVVGFAGTLSTTEFGRMETDLGMALLDRPRDDVARGVRRSWDELTAAATTARRAAELLGVPVPAGSGKGCAS</sequence>
<evidence type="ECO:0000313" key="3">
    <source>
        <dbReference type="Proteomes" id="UP000002357"/>
    </source>
</evidence>
<feature type="transmembrane region" description="Helical" evidence="1">
    <location>
        <begin position="255"/>
        <end position="274"/>
    </location>
</feature>
<organism evidence="2 3">
    <name type="scientific">Streptomyces clavuligerus</name>
    <dbReference type="NCBI Taxonomy" id="1901"/>
    <lineage>
        <taxon>Bacteria</taxon>
        <taxon>Bacillati</taxon>
        <taxon>Actinomycetota</taxon>
        <taxon>Actinomycetes</taxon>
        <taxon>Kitasatosporales</taxon>
        <taxon>Streptomycetaceae</taxon>
        <taxon>Streptomyces</taxon>
    </lineage>
</organism>
<feature type="transmembrane region" description="Helical" evidence="1">
    <location>
        <begin position="116"/>
        <end position="142"/>
    </location>
</feature>
<evidence type="ECO:0000256" key="1">
    <source>
        <dbReference type="SAM" id="Phobius"/>
    </source>
</evidence>
<dbReference type="STRING" id="1901.BB341_19965"/>
<reference evidence="2 3" key="1">
    <citation type="journal article" date="2010" name="Genome Biol. Evol.">
        <title>The sequence of a 1.8-mb bacterial linear plasmid reveals a rich evolutionary reservoir of secondary metabolic pathways.</title>
        <authorList>
            <person name="Medema M.H."/>
            <person name="Trefzer A."/>
            <person name="Kovalchuk A."/>
            <person name="van den Berg M."/>
            <person name="Mueller U."/>
            <person name="Heijne W."/>
            <person name="Wu L."/>
            <person name="Alam M.T."/>
            <person name="Ronning C.M."/>
            <person name="Nierman W.C."/>
            <person name="Bovenberg R.A.L."/>
            <person name="Breitling R."/>
            <person name="Takano E."/>
        </authorList>
    </citation>
    <scope>NUCLEOTIDE SEQUENCE [LARGE SCALE GENOMIC DNA]</scope>
    <source>
        <strain evidence="3">ATCC 27064 / DSM 738 / JCM 4710 / NBRC 13307 / NCIMB 12785 / NRRL 3585 / VKM Ac-602</strain>
    </source>
</reference>